<evidence type="ECO:0000256" key="1">
    <source>
        <dbReference type="ARBA" id="ARBA00022729"/>
    </source>
</evidence>
<dbReference type="Gene3D" id="2.60.120.260">
    <property type="entry name" value="Galactose-binding domain-like"/>
    <property type="match status" value="1"/>
</dbReference>
<protein>
    <recommendedName>
        <fullName evidence="3">F5/8 type C domain-containing protein</fullName>
    </recommendedName>
</protein>
<dbReference type="Proteomes" id="UP001590951">
    <property type="component" value="Unassembled WGS sequence"/>
</dbReference>
<dbReference type="InterPro" id="IPR014756">
    <property type="entry name" value="Ig_E-set"/>
</dbReference>
<feature type="domain" description="F5/8 type C" evidence="3">
    <location>
        <begin position="119"/>
        <end position="267"/>
    </location>
</feature>
<dbReference type="InterPro" id="IPR009880">
    <property type="entry name" value="Glyoxal_oxidase_N"/>
</dbReference>
<keyword evidence="2" id="KW-0812">Transmembrane</keyword>
<dbReference type="InterPro" id="IPR013783">
    <property type="entry name" value="Ig-like_fold"/>
</dbReference>
<dbReference type="PROSITE" id="PS50022">
    <property type="entry name" value="FA58C_3"/>
    <property type="match status" value="1"/>
</dbReference>
<dbReference type="InterPro" id="IPR008979">
    <property type="entry name" value="Galactose-bd-like_sf"/>
</dbReference>
<gene>
    <name evidence="4" type="ORF">ABVK25_011921</name>
</gene>
<feature type="transmembrane region" description="Helical" evidence="2">
    <location>
        <begin position="58"/>
        <end position="80"/>
    </location>
</feature>
<dbReference type="InterPro" id="IPR011043">
    <property type="entry name" value="Gal_Oxase/kelch_b-propeller"/>
</dbReference>
<comment type="caution">
    <text evidence="4">The sequence shown here is derived from an EMBL/GenBank/DDBJ whole genome shotgun (WGS) entry which is preliminary data.</text>
</comment>
<evidence type="ECO:0000256" key="2">
    <source>
        <dbReference type="SAM" id="Phobius"/>
    </source>
</evidence>
<evidence type="ECO:0000313" key="5">
    <source>
        <dbReference type="Proteomes" id="UP001590951"/>
    </source>
</evidence>
<dbReference type="PANTHER" id="PTHR32208:SF68">
    <property type="entry name" value="GALACTOSE OXIDASE"/>
    <property type="match status" value="1"/>
</dbReference>
<keyword evidence="1" id="KW-0732">Signal</keyword>
<dbReference type="InterPro" id="IPR000421">
    <property type="entry name" value="FA58C"/>
</dbReference>
<dbReference type="SUPFAM" id="SSF50965">
    <property type="entry name" value="Galactose oxidase, central domain"/>
    <property type="match status" value="1"/>
</dbReference>
<evidence type="ECO:0000313" key="4">
    <source>
        <dbReference type="EMBL" id="KAL2045925.1"/>
    </source>
</evidence>
<dbReference type="InterPro" id="IPR037293">
    <property type="entry name" value="Gal_Oxidase_central_sf"/>
</dbReference>
<accession>A0ABR4AKD3</accession>
<name>A0ABR4AKD3_9LECA</name>
<evidence type="ECO:0000259" key="3">
    <source>
        <dbReference type="PROSITE" id="PS50022"/>
    </source>
</evidence>
<reference evidence="4 5" key="1">
    <citation type="submission" date="2024-09" db="EMBL/GenBank/DDBJ databases">
        <title>Rethinking Asexuality: The Enigmatic Case of Functional Sexual Genes in Lepraria (Stereocaulaceae).</title>
        <authorList>
            <person name="Doellman M."/>
            <person name="Sun Y."/>
            <person name="Barcenas-Pena A."/>
            <person name="Lumbsch H.T."/>
            <person name="Grewe F."/>
        </authorList>
    </citation>
    <scope>NUCLEOTIDE SEQUENCE [LARGE SCALE GENOMIC DNA]</scope>
    <source>
        <strain evidence="4 5">Grewe 0041</strain>
    </source>
</reference>
<sequence>MMSILRRFFHTERATSESDTASDEKLPLFEDSEKAKHVLGYIPSPPPKSWIKHRKLPFAIKLLFLIFAFTFTLFSGQSIINYATLGYNALLRSSKAHDHVVCGQEVSLDEPIMVAAPPITAPPVGAKLLDRTGWESNCSSSKDQAHNCSFAIVSKGADSYWQSESVSTGARHWIMINLKKKYNLHSLAMTPSQDWDDGGSVRKHRVEVFTENGNWELVALGAWQDDGRDDKYATFEPRLGQFVRLTVVDSTLNQNFVAIRDINIYAVDMIPSSVENGGRWSYTLDFPLVPVTAFLNPKNLNLITLAADMRNKFNLPSKVTISATWDPQNEIIEEKVIDNTEHDMFCPGTSFDESGRVIFTGGSSPSKFSIYDPALHEWSTPVNETTHLEQTLKIARGYQGQTFLPNGKTFMIGGNWSGGRDLGPRDGELYDPTTKAWKILQNVKAEFIRMDVSQSCGETRNDDGCNVYDWREHHPWLFAWKKDSIFHAGPSKKMNWIFTTPLEGAVKDGGFRREDKIGGLVDGDAVSGITSMYDAENGIILTAGGAPNYHYWFDPKTKRPNDHRQEATTNTFEINLGEVEPGTVVIPKKVAPMSCKRIFANAVILPNGETFVVGGQSQGEPYYHETWEPVPEIYSPETKTWRDVARHSTPRVYHSWALLLPDATVLVGGGGLNEGFPLTNHFDAQIYQPAYLFIPDGKTAVAQPKILTPPPNDKHVYKVGDKIIITTDVEVDAASLIRYSATTHSLNNDLRRIKLTVVKEGNASDRRYSVIIPEDEGVTLPGYWMLFVLRNGVPSHAATVQISAK</sequence>
<dbReference type="Pfam" id="PF09118">
    <property type="entry name" value="GO-like_E_set"/>
    <property type="match status" value="1"/>
</dbReference>
<proteinExistence type="predicted"/>
<dbReference type="PANTHER" id="PTHR32208">
    <property type="entry name" value="SECRETED PROTEIN-RELATED"/>
    <property type="match status" value="1"/>
</dbReference>
<organism evidence="4 5">
    <name type="scientific">Lepraria finkii</name>
    <dbReference type="NCBI Taxonomy" id="1340010"/>
    <lineage>
        <taxon>Eukaryota</taxon>
        <taxon>Fungi</taxon>
        <taxon>Dikarya</taxon>
        <taxon>Ascomycota</taxon>
        <taxon>Pezizomycotina</taxon>
        <taxon>Lecanoromycetes</taxon>
        <taxon>OSLEUM clade</taxon>
        <taxon>Lecanoromycetidae</taxon>
        <taxon>Lecanorales</taxon>
        <taxon>Lecanorineae</taxon>
        <taxon>Stereocaulaceae</taxon>
        <taxon>Lepraria</taxon>
    </lineage>
</organism>
<dbReference type="Pfam" id="PF07250">
    <property type="entry name" value="Glyoxal_oxid_N"/>
    <property type="match status" value="1"/>
</dbReference>
<keyword evidence="2" id="KW-0472">Membrane</keyword>
<dbReference type="SUPFAM" id="SSF81296">
    <property type="entry name" value="E set domains"/>
    <property type="match status" value="1"/>
</dbReference>
<dbReference type="EMBL" id="JBHFEH010000129">
    <property type="protein sequence ID" value="KAL2045925.1"/>
    <property type="molecule type" value="Genomic_DNA"/>
</dbReference>
<dbReference type="InterPro" id="IPR015202">
    <property type="entry name" value="GO-like_E_set"/>
</dbReference>
<dbReference type="SUPFAM" id="SSF49785">
    <property type="entry name" value="Galactose-binding domain-like"/>
    <property type="match status" value="1"/>
</dbReference>
<dbReference type="Pfam" id="PF00754">
    <property type="entry name" value="F5_F8_type_C"/>
    <property type="match status" value="1"/>
</dbReference>
<dbReference type="CDD" id="cd02851">
    <property type="entry name" value="E_set_GO_C"/>
    <property type="match status" value="1"/>
</dbReference>
<dbReference type="Gene3D" id="2.130.10.80">
    <property type="entry name" value="Galactose oxidase/kelch, beta-propeller"/>
    <property type="match status" value="1"/>
</dbReference>
<keyword evidence="5" id="KW-1185">Reference proteome</keyword>
<dbReference type="Gene3D" id="2.60.40.10">
    <property type="entry name" value="Immunoglobulins"/>
    <property type="match status" value="1"/>
</dbReference>
<keyword evidence="2" id="KW-1133">Transmembrane helix</keyword>